<evidence type="ECO:0000256" key="5">
    <source>
        <dbReference type="ARBA" id="ARBA00023242"/>
    </source>
</evidence>
<accession>A0ABR0AIT8</accession>
<evidence type="ECO:0000313" key="7">
    <source>
        <dbReference type="EMBL" id="KAK4025025.1"/>
    </source>
</evidence>
<comment type="caution">
    <text evidence="7">The sequence shown here is derived from an EMBL/GenBank/DDBJ whole genome shotgun (WGS) entry which is preliminary data.</text>
</comment>
<sequence>MLDSDSDSPVPNDKEDEELEGEPFFTAGVRKGKRNPIHHYFTYNKQSNKSKCNTVLCGVELSGKNPTNLINHLKKSTHKKDYLKYLKDVSDKKETPSEKAKKQNLSKNEKHKQVTLDQIALKRKYYSNKCKQQIILRKKLAFYAATSSFPTSQCENQDFNNYIHNLDPRHRLPCRQRLTKDIVELAMKGRLLIKKRIHAALTKQMATADIWSKKGLSSSYLANHVKEVIDSVAMNSIDQKEESEPNLYSDMSDVELDFAEVEEEDFSDALVQDIISSSLTRDDIDLLDENDDNTTIEIEND</sequence>
<name>A0ABR0AIT8_9CRUS</name>
<dbReference type="PANTHER" id="PTHR46481">
    <property type="entry name" value="ZINC FINGER BED DOMAIN-CONTAINING PROTEIN 4"/>
    <property type="match status" value="1"/>
</dbReference>
<keyword evidence="2" id="KW-0479">Metal-binding</keyword>
<evidence type="ECO:0000256" key="4">
    <source>
        <dbReference type="ARBA" id="ARBA00022833"/>
    </source>
</evidence>
<dbReference type="Proteomes" id="UP001234178">
    <property type="component" value="Unassembled WGS sequence"/>
</dbReference>
<evidence type="ECO:0000313" key="8">
    <source>
        <dbReference type="Proteomes" id="UP001234178"/>
    </source>
</evidence>
<keyword evidence="4" id="KW-0862">Zinc</keyword>
<feature type="region of interest" description="Disordered" evidence="6">
    <location>
        <begin position="1"/>
        <end position="30"/>
    </location>
</feature>
<feature type="region of interest" description="Disordered" evidence="6">
    <location>
        <begin position="91"/>
        <end position="112"/>
    </location>
</feature>
<evidence type="ECO:0000256" key="3">
    <source>
        <dbReference type="ARBA" id="ARBA00022771"/>
    </source>
</evidence>
<comment type="subcellular location">
    <subcellularLocation>
        <location evidence="1">Nucleus</location>
    </subcellularLocation>
</comment>
<evidence type="ECO:0008006" key="9">
    <source>
        <dbReference type="Google" id="ProtNLM"/>
    </source>
</evidence>
<keyword evidence="5" id="KW-0539">Nucleus</keyword>
<evidence type="ECO:0000256" key="1">
    <source>
        <dbReference type="ARBA" id="ARBA00004123"/>
    </source>
</evidence>
<gene>
    <name evidence="7" type="ORF">OUZ56_010531</name>
</gene>
<evidence type="ECO:0000256" key="6">
    <source>
        <dbReference type="SAM" id="MobiDB-lite"/>
    </source>
</evidence>
<keyword evidence="8" id="KW-1185">Reference proteome</keyword>
<dbReference type="InterPro" id="IPR052035">
    <property type="entry name" value="ZnF_BED_domain_contain"/>
</dbReference>
<reference evidence="7 8" key="1">
    <citation type="journal article" date="2023" name="Nucleic Acids Res.">
        <title>The hologenome of Daphnia magna reveals possible DNA methylation and microbiome-mediated evolution of the host genome.</title>
        <authorList>
            <person name="Chaturvedi A."/>
            <person name="Li X."/>
            <person name="Dhandapani V."/>
            <person name="Marshall H."/>
            <person name="Kissane S."/>
            <person name="Cuenca-Cambronero M."/>
            <person name="Asole G."/>
            <person name="Calvet F."/>
            <person name="Ruiz-Romero M."/>
            <person name="Marangio P."/>
            <person name="Guigo R."/>
            <person name="Rago D."/>
            <person name="Mirbahai L."/>
            <person name="Eastwood N."/>
            <person name="Colbourne J.K."/>
            <person name="Zhou J."/>
            <person name="Mallon E."/>
            <person name="Orsini L."/>
        </authorList>
    </citation>
    <scope>NUCLEOTIDE SEQUENCE [LARGE SCALE GENOMIC DNA]</scope>
    <source>
        <strain evidence="7">LRV0_1</strain>
    </source>
</reference>
<evidence type="ECO:0000256" key="2">
    <source>
        <dbReference type="ARBA" id="ARBA00022723"/>
    </source>
</evidence>
<dbReference type="PANTHER" id="PTHR46481:SF10">
    <property type="entry name" value="ZINC FINGER BED DOMAIN-CONTAINING PROTEIN 39"/>
    <property type="match status" value="1"/>
</dbReference>
<proteinExistence type="predicted"/>
<keyword evidence="3" id="KW-0863">Zinc-finger</keyword>
<protein>
    <recommendedName>
        <fullName evidence="9">BED-type domain-containing protein</fullName>
    </recommendedName>
</protein>
<dbReference type="EMBL" id="JAOYFB010000037">
    <property type="protein sequence ID" value="KAK4025025.1"/>
    <property type="molecule type" value="Genomic_DNA"/>
</dbReference>
<organism evidence="7 8">
    <name type="scientific">Daphnia magna</name>
    <dbReference type="NCBI Taxonomy" id="35525"/>
    <lineage>
        <taxon>Eukaryota</taxon>
        <taxon>Metazoa</taxon>
        <taxon>Ecdysozoa</taxon>
        <taxon>Arthropoda</taxon>
        <taxon>Crustacea</taxon>
        <taxon>Branchiopoda</taxon>
        <taxon>Diplostraca</taxon>
        <taxon>Cladocera</taxon>
        <taxon>Anomopoda</taxon>
        <taxon>Daphniidae</taxon>
        <taxon>Daphnia</taxon>
    </lineage>
</organism>